<dbReference type="InterPro" id="IPR014710">
    <property type="entry name" value="RmlC-like_jellyroll"/>
</dbReference>
<protein>
    <submittedName>
        <fullName evidence="2">Bifunctional peptidase and (3S)-lysyl like protein</fullName>
    </submittedName>
</protein>
<proteinExistence type="predicted"/>
<reference evidence="2" key="2">
    <citation type="submission" date="2020-06" db="EMBL/GenBank/DDBJ databases">
        <authorList>
            <person name="Sheffer M."/>
        </authorList>
    </citation>
    <scope>NUCLEOTIDE SEQUENCE</scope>
</reference>
<comment type="caution">
    <text evidence="2">The sequence shown here is derived from an EMBL/GenBank/DDBJ whole genome shotgun (WGS) entry which is preliminary data.</text>
</comment>
<evidence type="ECO:0000259" key="1">
    <source>
        <dbReference type="Pfam" id="PF13621"/>
    </source>
</evidence>
<reference evidence="2" key="1">
    <citation type="journal article" date="2020" name="bioRxiv">
        <title>Chromosome-level reference genome of the European wasp spider Argiope bruennichi: a resource for studies on range expansion and evolutionary adaptation.</title>
        <authorList>
            <person name="Sheffer M.M."/>
            <person name="Hoppe A."/>
            <person name="Krehenwinkel H."/>
            <person name="Uhl G."/>
            <person name="Kuss A.W."/>
            <person name="Jensen L."/>
            <person name="Jensen C."/>
            <person name="Gillespie R.G."/>
            <person name="Hoff K.J."/>
            <person name="Prost S."/>
        </authorList>
    </citation>
    <scope>NUCLEOTIDE SEQUENCE</scope>
</reference>
<name>A0A8T0FIT2_ARGBR</name>
<feature type="domain" description="Cupin-like" evidence="1">
    <location>
        <begin position="2"/>
        <end position="189"/>
    </location>
</feature>
<sequence>MGKEKVTVAVTPNGLADAVVNDLFMLPEEREMEFTTFLDELGHPPLDQVFYLQKQNNNLIEEFSPLTCDIDTHITWATEAFGNEPEAVNIWIGDNRSVSSMHKDHYENLYYVIVGTKKFDLYPPVASCWMPYKKYKKYQWYYEDKQWKMKDLNEEIKWISSDKKPETPKKLLLYCKTKSFCVELEPGHVCLYQLCGIMKFVNQNFALQ</sequence>
<evidence type="ECO:0000313" key="2">
    <source>
        <dbReference type="EMBL" id="KAF8790118.1"/>
    </source>
</evidence>
<dbReference type="AlphaFoldDB" id="A0A8T0FIT2"/>
<dbReference type="PANTHER" id="PTHR12461:SF99">
    <property type="entry name" value="BIFUNCTIONAL PEPTIDASE AND (3S)-LYSYL HYDROXYLASE JMJD7"/>
    <property type="match status" value="1"/>
</dbReference>
<dbReference type="Pfam" id="PF13621">
    <property type="entry name" value="Cupin_8"/>
    <property type="match status" value="1"/>
</dbReference>
<dbReference type="InterPro" id="IPR041667">
    <property type="entry name" value="Cupin_8"/>
</dbReference>
<organism evidence="2 3">
    <name type="scientific">Argiope bruennichi</name>
    <name type="common">Wasp spider</name>
    <name type="synonym">Aranea bruennichi</name>
    <dbReference type="NCBI Taxonomy" id="94029"/>
    <lineage>
        <taxon>Eukaryota</taxon>
        <taxon>Metazoa</taxon>
        <taxon>Ecdysozoa</taxon>
        <taxon>Arthropoda</taxon>
        <taxon>Chelicerata</taxon>
        <taxon>Arachnida</taxon>
        <taxon>Araneae</taxon>
        <taxon>Araneomorphae</taxon>
        <taxon>Entelegynae</taxon>
        <taxon>Araneoidea</taxon>
        <taxon>Araneidae</taxon>
        <taxon>Argiope</taxon>
    </lineage>
</organism>
<dbReference type="SUPFAM" id="SSF51197">
    <property type="entry name" value="Clavaminate synthase-like"/>
    <property type="match status" value="1"/>
</dbReference>
<dbReference type="PANTHER" id="PTHR12461">
    <property type="entry name" value="HYPOXIA-INDUCIBLE FACTOR 1 ALPHA INHIBITOR-RELATED"/>
    <property type="match status" value="1"/>
</dbReference>
<dbReference type="Proteomes" id="UP000807504">
    <property type="component" value="Unassembled WGS sequence"/>
</dbReference>
<accession>A0A8T0FIT2</accession>
<gene>
    <name evidence="2" type="ORF">HNY73_005191</name>
</gene>
<evidence type="ECO:0000313" key="3">
    <source>
        <dbReference type="Proteomes" id="UP000807504"/>
    </source>
</evidence>
<keyword evidence="3" id="KW-1185">Reference proteome</keyword>
<dbReference type="Gene3D" id="2.60.120.10">
    <property type="entry name" value="Jelly Rolls"/>
    <property type="match status" value="1"/>
</dbReference>
<dbReference type="EMBL" id="JABXBU010000011">
    <property type="protein sequence ID" value="KAF8790118.1"/>
    <property type="molecule type" value="Genomic_DNA"/>
</dbReference>